<evidence type="ECO:0000313" key="3">
    <source>
        <dbReference type="Proteomes" id="UP000823561"/>
    </source>
</evidence>
<protein>
    <submittedName>
        <fullName evidence="2">Uncharacterized protein</fullName>
    </submittedName>
</protein>
<gene>
    <name evidence="2" type="ORF">AALO_G00208450</name>
</gene>
<name>A0AAV6FZ60_9TELE</name>
<evidence type="ECO:0000313" key="2">
    <source>
        <dbReference type="EMBL" id="KAG5268118.1"/>
    </source>
</evidence>
<dbReference type="EMBL" id="JADWDJ010000016">
    <property type="protein sequence ID" value="KAG5268118.1"/>
    <property type="molecule type" value="Genomic_DNA"/>
</dbReference>
<dbReference type="Proteomes" id="UP000823561">
    <property type="component" value="Chromosome 16"/>
</dbReference>
<evidence type="ECO:0000256" key="1">
    <source>
        <dbReference type="SAM" id="MobiDB-lite"/>
    </source>
</evidence>
<feature type="region of interest" description="Disordered" evidence="1">
    <location>
        <begin position="59"/>
        <end position="80"/>
    </location>
</feature>
<keyword evidence="3" id="KW-1185">Reference proteome</keyword>
<dbReference type="AlphaFoldDB" id="A0AAV6FZ60"/>
<reference evidence="2" key="1">
    <citation type="submission" date="2020-10" db="EMBL/GenBank/DDBJ databases">
        <title>Chromosome-scale genome assembly of the Allis shad, Alosa alosa.</title>
        <authorList>
            <person name="Margot Z."/>
            <person name="Christophe K."/>
            <person name="Cabau C."/>
            <person name="Louis A."/>
            <person name="Berthelot C."/>
            <person name="Parey E."/>
            <person name="Roest Crollius H."/>
            <person name="Montfort J."/>
            <person name="Robinson-Rechavi M."/>
            <person name="Bucao C."/>
            <person name="Bouchez O."/>
            <person name="Gislard M."/>
            <person name="Lluch J."/>
            <person name="Milhes M."/>
            <person name="Lampietro C."/>
            <person name="Lopez Roques C."/>
            <person name="Donnadieu C."/>
            <person name="Braasch I."/>
            <person name="Desvignes T."/>
            <person name="Postlethwait J."/>
            <person name="Bobe J."/>
            <person name="Guiguen Y."/>
        </authorList>
    </citation>
    <scope>NUCLEOTIDE SEQUENCE</scope>
    <source>
        <strain evidence="2">M-15738</strain>
        <tissue evidence="2">Blood</tissue>
    </source>
</reference>
<comment type="caution">
    <text evidence="2">The sequence shown here is derived from an EMBL/GenBank/DDBJ whole genome shotgun (WGS) entry which is preliminary data.</text>
</comment>
<sequence>MKQKERRPSVETSHLGSVDKQKDYIFLYCWTVQLEAVKMPLAQLADPWRKMALGSATSEDSHHVLEDSMGDDDTLSCNVS</sequence>
<proteinExistence type="predicted"/>
<accession>A0AAV6FZ60</accession>
<organism evidence="2 3">
    <name type="scientific">Alosa alosa</name>
    <name type="common">allis shad</name>
    <dbReference type="NCBI Taxonomy" id="278164"/>
    <lineage>
        <taxon>Eukaryota</taxon>
        <taxon>Metazoa</taxon>
        <taxon>Chordata</taxon>
        <taxon>Craniata</taxon>
        <taxon>Vertebrata</taxon>
        <taxon>Euteleostomi</taxon>
        <taxon>Actinopterygii</taxon>
        <taxon>Neopterygii</taxon>
        <taxon>Teleostei</taxon>
        <taxon>Clupei</taxon>
        <taxon>Clupeiformes</taxon>
        <taxon>Clupeoidei</taxon>
        <taxon>Clupeidae</taxon>
        <taxon>Alosa</taxon>
    </lineage>
</organism>